<proteinExistence type="predicted"/>
<keyword evidence="2" id="KW-1185">Reference proteome</keyword>
<evidence type="ECO:0000313" key="2">
    <source>
        <dbReference type="Proteomes" id="UP001054945"/>
    </source>
</evidence>
<evidence type="ECO:0000313" key="1">
    <source>
        <dbReference type="EMBL" id="GIY21899.1"/>
    </source>
</evidence>
<dbReference type="EMBL" id="BPLR01008066">
    <property type="protein sequence ID" value="GIY21899.1"/>
    <property type="molecule type" value="Genomic_DNA"/>
</dbReference>
<gene>
    <name evidence="1" type="ORF">CEXT_767441</name>
</gene>
<dbReference type="Proteomes" id="UP001054945">
    <property type="component" value="Unassembled WGS sequence"/>
</dbReference>
<comment type="caution">
    <text evidence="1">The sequence shown here is derived from an EMBL/GenBank/DDBJ whole genome shotgun (WGS) entry which is preliminary data.</text>
</comment>
<dbReference type="AlphaFoldDB" id="A0AAV4RLI4"/>
<organism evidence="1 2">
    <name type="scientific">Caerostris extrusa</name>
    <name type="common">Bark spider</name>
    <name type="synonym">Caerostris bankana</name>
    <dbReference type="NCBI Taxonomy" id="172846"/>
    <lineage>
        <taxon>Eukaryota</taxon>
        <taxon>Metazoa</taxon>
        <taxon>Ecdysozoa</taxon>
        <taxon>Arthropoda</taxon>
        <taxon>Chelicerata</taxon>
        <taxon>Arachnida</taxon>
        <taxon>Araneae</taxon>
        <taxon>Araneomorphae</taxon>
        <taxon>Entelegynae</taxon>
        <taxon>Araneoidea</taxon>
        <taxon>Araneidae</taxon>
        <taxon>Caerostris</taxon>
    </lineage>
</organism>
<reference evidence="1 2" key="1">
    <citation type="submission" date="2021-06" db="EMBL/GenBank/DDBJ databases">
        <title>Caerostris extrusa draft genome.</title>
        <authorList>
            <person name="Kono N."/>
            <person name="Arakawa K."/>
        </authorList>
    </citation>
    <scope>NUCLEOTIDE SEQUENCE [LARGE SCALE GENOMIC DNA]</scope>
</reference>
<name>A0AAV4RLI4_CAEEX</name>
<accession>A0AAV4RLI4</accession>
<sequence length="82" mass="9402">MTRELPQTTHSGGIFRLRRIRTRLFLSTATHSVRTASSHLHLYSNMFSLMYEAFQRAASLWNPQTQKGRLVGIVIPRETNGT</sequence>
<protein>
    <submittedName>
        <fullName evidence="1">Uncharacterized protein</fullName>
    </submittedName>
</protein>